<reference evidence="2 3" key="1">
    <citation type="journal article" date="2019" name="Nat. Ecol. Evol.">
        <title>Megaphylogeny resolves global patterns of mushroom evolution.</title>
        <authorList>
            <person name="Varga T."/>
            <person name="Krizsan K."/>
            <person name="Foldi C."/>
            <person name="Dima B."/>
            <person name="Sanchez-Garcia M."/>
            <person name="Sanchez-Ramirez S."/>
            <person name="Szollosi G.J."/>
            <person name="Szarkandi J.G."/>
            <person name="Papp V."/>
            <person name="Albert L."/>
            <person name="Andreopoulos W."/>
            <person name="Angelini C."/>
            <person name="Antonin V."/>
            <person name="Barry K.W."/>
            <person name="Bougher N.L."/>
            <person name="Buchanan P."/>
            <person name="Buyck B."/>
            <person name="Bense V."/>
            <person name="Catcheside P."/>
            <person name="Chovatia M."/>
            <person name="Cooper J."/>
            <person name="Damon W."/>
            <person name="Desjardin D."/>
            <person name="Finy P."/>
            <person name="Geml J."/>
            <person name="Haridas S."/>
            <person name="Hughes K."/>
            <person name="Justo A."/>
            <person name="Karasinski D."/>
            <person name="Kautmanova I."/>
            <person name="Kiss B."/>
            <person name="Kocsube S."/>
            <person name="Kotiranta H."/>
            <person name="LaButti K.M."/>
            <person name="Lechner B.E."/>
            <person name="Liimatainen K."/>
            <person name="Lipzen A."/>
            <person name="Lukacs Z."/>
            <person name="Mihaltcheva S."/>
            <person name="Morgado L.N."/>
            <person name="Niskanen T."/>
            <person name="Noordeloos M.E."/>
            <person name="Ohm R.A."/>
            <person name="Ortiz-Santana B."/>
            <person name="Ovrebo C."/>
            <person name="Racz N."/>
            <person name="Riley R."/>
            <person name="Savchenko A."/>
            <person name="Shiryaev A."/>
            <person name="Soop K."/>
            <person name="Spirin V."/>
            <person name="Szebenyi C."/>
            <person name="Tomsovsky M."/>
            <person name="Tulloss R.E."/>
            <person name="Uehling J."/>
            <person name="Grigoriev I.V."/>
            <person name="Vagvolgyi C."/>
            <person name="Papp T."/>
            <person name="Martin F.M."/>
            <person name="Miettinen O."/>
            <person name="Hibbett D.S."/>
            <person name="Nagy L.G."/>
        </authorList>
    </citation>
    <scope>NUCLEOTIDE SEQUENCE [LARGE SCALE GENOMIC DNA]</scope>
    <source>
        <strain evidence="2 3">CBS 962.96</strain>
    </source>
</reference>
<name>A0A4S8M1C4_DENBC</name>
<dbReference type="EMBL" id="ML179189">
    <property type="protein sequence ID" value="THU95877.1"/>
    <property type="molecule type" value="Genomic_DNA"/>
</dbReference>
<sequence length="97" mass="11270">MDLSLRRKSMERLDDPSSPLLITNPHSRPKEFSSMIPSLPFPHTSTTPNFPLSTFSFAFFRRRCKYTILLLCHETLPLSLHLSESCIPLCHFVYNRC</sequence>
<gene>
    <name evidence="2" type="ORF">K435DRAFT_111882</name>
</gene>
<dbReference type="AlphaFoldDB" id="A0A4S8M1C4"/>
<organism evidence="2 3">
    <name type="scientific">Dendrothele bispora (strain CBS 962.96)</name>
    <dbReference type="NCBI Taxonomy" id="1314807"/>
    <lineage>
        <taxon>Eukaryota</taxon>
        <taxon>Fungi</taxon>
        <taxon>Dikarya</taxon>
        <taxon>Basidiomycota</taxon>
        <taxon>Agaricomycotina</taxon>
        <taxon>Agaricomycetes</taxon>
        <taxon>Agaricomycetidae</taxon>
        <taxon>Agaricales</taxon>
        <taxon>Agaricales incertae sedis</taxon>
        <taxon>Dendrothele</taxon>
    </lineage>
</organism>
<feature type="region of interest" description="Disordered" evidence="1">
    <location>
        <begin position="1"/>
        <end position="20"/>
    </location>
</feature>
<accession>A0A4S8M1C4</accession>
<protein>
    <submittedName>
        <fullName evidence="2">Uncharacterized protein</fullName>
    </submittedName>
</protein>
<dbReference type="Proteomes" id="UP000297245">
    <property type="component" value="Unassembled WGS sequence"/>
</dbReference>
<evidence type="ECO:0000256" key="1">
    <source>
        <dbReference type="SAM" id="MobiDB-lite"/>
    </source>
</evidence>
<evidence type="ECO:0000313" key="3">
    <source>
        <dbReference type="Proteomes" id="UP000297245"/>
    </source>
</evidence>
<feature type="compositionally biased region" description="Basic and acidic residues" evidence="1">
    <location>
        <begin position="1"/>
        <end position="15"/>
    </location>
</feature>
<keyword evidence="3" id="KW-1185">Reference proteome</keyword>
<evidence type="ECO:0000313" key="2">
    <source>
        <dbReference type="EMBL" id="THU95877.1"/>
    </source>
</evidence>
<proteinExistence type="predicted"/>